<sequence length="96" mass="9872">MRLYAPIMKQTASPTAPGAGATRTGRADPMRDSTMADRRRVLALAAPARAHAPAGAAVRAAARGPLPGSPRPAATLARCVDSRVRCSVRAIAIAKT</sequence>
<reference evidence="2 3" key="1">
    <citation type="submission" date="2015-11" db="EMBL/GenBank/DDBJ databases">
        <title>Genome sequences of Lysobacter enzymogenes strain C3 and Lysobacter antibioticus ATCC 29479.</title>
        <authorList>
            <person name="Kobayashi D.Y."/>
        </authorList>
    </citation>
    <scope>NUCLEOTIDE SEQUENCE [LARGE SCALE GENOMIC DNA]</scope>
    <source>
        <strain evidence="2 3">C3</strain>
    </source>
</reference>
<evidence type="ECO:0000256" key="1">
    <source>
        <dbReference type="SAM" id="MobiDB-lite"/>
    </source>
</evidence>
<name>A0A0S2DJJ6_LYSEN</name>
<feature type="compositionally biased region" description="Low complexity" evidence="1">
    <location>
        <begin position="11"/>
        <end position="24"/>
    </location>
</feature>
<dbReference type="AlphaFoldDB" id="A0A0S2DJJ6"/>
<organism evidence="2 3">
    <name type="scientific">Lysobacter enzymogenes</name>
    <dbReference type="NCBI Taxonomy" id="69"/>
    <lineage>
        <taxon>Bacteria</taxon>
        <taxon>Pseudomonadati</taxon>
        <taxon>Pseudomonadota</taxon>
        <taxon>Gammaproteobacteria</taxon>
        <taxon>Lysobacterales</taxon>
        <taxon>Lysobacteraceae</taxon>
        <taxon>Lysobacter</taxon>
    </lineage>
</organism>
<feature type="region of interest" description="Disordered" evidence="1">
    <location>
        <begin position="1"/>
        <end position="33"/>
    </location>
</feature>
<dbReference type="STRING" id="69.GLE_3231"/>
<gene>
    <name evidence="2" type="ORF">GLE_3231</name>
</gene>
<protein>
    <submittedName>
        <fullName evidence="2">Uncharacterized protein</fullName>
    </submittedName>
</protein>
<dbReference type="EMBL" id="CP013140">
    <property type="protein sequence ID" value="ALN58577.1"/>
    <property type="molecule type" value="Genomic_DNA"/>
</dbReference>
<evidence type="ECO:0000313" key="3">
    <source>
        <dbReference type="Proteomes" id="UP000061569"/>
    </source>
</evidence>
<dbReference type="PATRIC" id="fig|69.6.peg.3184"/>
<accession>A0A0S2DJJ6</accession>
<dbReference type="KEGG" id="lez:GLE_3231"/>
<evidence type="ECO:0000313" key="2">
    <source>
        <dbReference type="EMBL" id="ALN58577.1"/>
    </source>
</evidence>
<proteinExistence type="predicted"/>
<dbReference type="Proteomes" id="UP000061569">
    <property type="component" value="Chromosome"/>
</dbReference>